<sequence length="155" mass="17421">MMSLEGMTTPEEKKELVVRGSFEPYTEGNVDAIDEAMSEDYVLHDPASREKTYDREGFKEHVESFRTAFPDLSATIEHMVVEDDLVMVHFTVGGTHEGPLPDLDLEPTGEKFEITGMETDRIEDGELAETWLVYDSFGFAEQLGAIPETDTPARQ</sequence>
<dbReference type="AlphaFoldDB" id="A0A8J8Q7J4"/>
<gene>
    <name evidence="1" type="ORF">CV102_09435</name>
</gene>
<dbReference type="Pfam" id="PF07366">
    <property type="entry name" value="SnoaL"/>
    <property type="match status" value="1"/>
</dbReference>
<evidence type="ECO:0000313" key="1">
    <source>
        <dbReference type="EMBL" id="TYL38730.1"/>
    </source>
</evidence>
<dbReference type="InterPro" id="IPR009959">
    <property type="entry name" value="Cyclase_SnoaL-like"/>
</dbReference>
<dbReference type="GO" id="GO:0030638">
    <property type="term" value="P:polyketide metabolic process"/>
    <property type="evidence" value="ECO:0007669"/>
    <property type="project" value="InterPro"/>
</dbReference>
<dbReference type="InterPro" id="IPR032710">
    <property type="entry name" value="NTF2-like_dom_sf"/>
</dbReference>
<organism evidence="1 2">
    <name type="scientific">Natronococcus pandeyae</name>
    <dbReference type="NCBI Taxonomy" id="2055836"/>
    <lineage>
        <taxon>Archaea</taxon>
        <taxon>Methanobacteriati</taxon>
        <taxon>Methanobacteriota</taxon>
        <taxon>Stenosarchaea group</taxon>
        <taxon>Halobacteria</taxon>
        <taxon>Halobacteriales</taxon>
        <taxon>Natrialbaceae</taxon>
        <taxon>Natronococcus</taxon>
    </lineage>
</organism>
<dbReference type="Proteomes" id="UP000766904">
    <property type="component" value="Unassembled WGS sequence"/>
</dbReference>
<dbReference type="Gene3D" id="3.10.450.50">
    <property type="match status" value="1"/>
</dbReference>
<dbReference type="PANTHER" id="PTHR38436:SF1">
    <property type="entry name" value="ESTER CYCLASE"/>
    <property type="match status" value="1"/>
</dbReference>
<name>A0A8J8Q7J4_9EURY</name>
<accession>A0A8J8Q7J4</accession>
<dbReference type="SUPFAM" id="SSF54427">
    <property type="entry name" value="NTF2-like"/>
    <property type="match status" value="1"/>
</dbReference>
<evidence type="ECO:0000313" key="2">
    <source>
        <dbReference type="Proteomes" id="UP000766904"/>
    </source>
</evidence>
<protein>
    <submittedName>
        <fullName evidence="1">Ester cyclase</fullName>
    </submittedName>
</protein>
<proteinExistence type="predicted"/>
<dbReference type="EMBL" id="PHNJ01000004">
    <property type="protein sequence ID" value="TYL38730.1"/>
    <property type="molecule type" value="Genomic_DNA"/>
</dbReference>
<keyword evidence="2" id="KW-1185">Reference proteome</keyword>
<comment type="caution">
    <text evidence="1">The sequence shown here is derived from an EMBL/GenBank/DDBJ whole genome shotgun (WGS) entry which is preliminary data.</text>
</comment>
<reference evidence="1" key="1">
    <citation type="submission" date="2017-11" db="EMBL/GenBank/DDBJ databases">
        <authorList>
            <person name="Kajale S.C."/>
            <person name="Sharma A."/>
        </authorList>
    </citation>
    <scope>NUCLEOTIDE SEQUENCE</scope>
    <source>
        <strain evidence="1">LS1_42</strain>
    </source>
</reference>
<dbReference type="PANTHER" id="PTHR38436">
    <property type="entry name" value="POLYKETIDE CYCLASE SNOAL-LIKE DOMAIN"/>
    <property type="match status" value="1"/>
</dbReference>